<organism evidence="2 3">
    <name type="scientific">Pseudolysobacter antarcticus</name>
    <dbReference type="NCBI Taxonomy" id="2511995"/>
    <lineage>
        <taxon>Bacteria</taxon>
        <taxon>Pseudomonadati</taxon>
        <taxon>Pseudomonadota</taxon>
        <taxon>Gammaproteobacteria</taxon>
        <taxon>Lysobacterales</taxon>
        <taxon>Rhodanobacteraceae</taxon>
        <taxon>Pseudolysobacter</taxon>
    </lineage>
</organism>
<protein>
    <submittedName>
        <fullName evidence="2">DUF2244 domain-containing protein</fullName>
    </submittedName>
</protein>
<keyword evidence="1" id="KW-0812">Transmembrane</keyword>
<dbReference type="KEGG" id="xbc:ELE36_18535"/>
<dbReference type="AlphaFoldDB" id="A0A411HP12"/>
<keyword evidence="1" id="KW-0472">Membrane</keyword>
<keyword evidence="1" id="KW-1133">Transmembrane helix</keyword>
<proteinExistence type="predicted"/>
<gene>
    <name evidence="2" type="ORF">ELE36_18535</name>
</gene>
<evidence type="ECO:0000256" key="1">
    <source>
        <dbReference type="SAM" id="Phobius"/>
    </source>
</evidence>
<accession>A0A411HP12</accession>
<dbReference type="InterPro" id="IPR019253">
    <property type="entry name" value="DUF2244_TM"/>
</dbReference>
<keyword evidence="3" id="KW-1185">Reference proteome</keyword>
<dbReference type="Pfam" id="PF10003">
    <property type="entry name" value="DUF2244"/>
    <property type="match status" value="1"/>
</dbReference>
<dbReference type="Proteomes" id="UP000291562">
    <property type="component" value="Chromosome"/>
</dbReference>
<feature type="transmembrane region" description="Helical" evidence="1">
    <location>
        <begin position="31"/>
        <end position="49"/>
    </location>
</feature>
<reference evidence="2 3" key="1">
    <citation type="submission" date="2019-01" db="EMBL/GenBank/DDBJ databases">
        <title>Pseudolysobacter antarctica gen. nov., sp. nov., isolated from Fildes Peninsula, Antarctica.</title>
        <authorList>
            <person name="Wei Z."/>
            <person name="Peng F."/>
        </authorList>
    </citation>
    <scope>NUCLEOTIDE SEQUENCE [LARGE SCALE GENOMIC DNA]</scope>
    <source>
        <strain evidence="2 3">AQ6-296</strain>
    </source>
</reference>
<evidence type="ECO:0000313" key="3">
    <source>
        <dbReference type="Proteomes" id="UP000291562"/>
    </source>
</evidence>
<dbReference type="OrthoDB" id="5952290at2"/>
<evidence type="ECO:0000313" key="2">
    <source>
        <dbReference type="EMBL" id="QBB72202.1"/>
    </source>
</evidence>
<dbReference type="EMBL" id="CP035704">
    <property type="protein sequence ID" value="QBB72202.1"/>
    <property type="molecule type" value="Genomic_DNA"/>
</dbReference>
<feature type="transmembrane region" description="Helical" evidence="1">
    <location>
        <begin position="55"/>
        <end position="76"/>
    </location>
</feature>
<name>A0A411HP12_9GAMM</name>
<sequence length="168" mass="18330">MAMIEQATVATAGTEVALIVLPNRSLTRNGMFWFAALQTSTMLAVAVYSAFKGNIFAPLFALLEAGWVGYCLRLVWRRSAGGEVISFSADAVEVTRIGAVQGPVARFNPHWMRVNLQPGERRNSRTRLLLESHGRRIEIGAFLADDERKALALRLTKLLAGATSVDVG</sequence>